<keyword evidence="3" id="KW-1185">Reference proteome</keyword>
<sequence length="232" mass="25868">MTDKQALRGQILPPRYYLAECQGCGVIMPSNKLVEAVNFPDGDADIHCPHCNADDCDIMDLGAGEEPGAIAWNYQQKRIESLLDALEASQTEREEFRSRLKLVRAILSDADKRIAEQADIIAKQEKWIKDVEATMIASTDRAEAAEKRIAELEANEIREEDNQFLIVRYPGKAPTIKHATGDLNTFLKQLMAHDPLITIDIVTYRYYGVGGQWVQDADEYLAAAGIALDTGE</sequence>
<gene>
    <name evidence="2" type="ORF">EC847_102369</name>
</gene>
<comment type="caution">
    <text evidence="2">The sequence shown here is derived from an EMBL/GenBank/DDBJ whole genome shotgun (WGS) entry which is preliminary data.</text>
</comment>
<evidence type="ECO:0000256" key="1">
    <source>
        <dbReference type="SAM" id="Coils"/>
    </source>
</evidence>
<organism evidence="2 3">
    <name type="scientific">Scandinavium goeteborgense</name>
    <dbReference type="NCBI Taxonomy" id="1851514"/>
    <lineage>
        <taxon>Bacteria</taxon>
        <taxon>Pseudomonadati</taxon>
        <taxon>Pseudomonadota</taxon>
        <taxon>Gammaproteobacteria</taxon>
        <taxon>Enterobacterales</taxon>
        <taxon>Enterobacteriaceae</taxon>
        <taxon>Scandinavium</taxon>
    </lineage>
</organism>
<dbReference type="EMBL" id="SNVX01000002">
    <property type="protein sequence ID" value="TDN60783.1"/>
    <property type="molecule type" value="Genomic_DNA"/>
</dbReference>
<dbReference type="Proteomes" id="UP000295530">
    <property type="component" value="Unassembled WGS sequence"/>
</dbReference>
<keyword evidence="1" id="KW-0175">Coiled coil</keyword>
<dbReference type="RefSeq" id="WP_345770208.1">
    <property type="nucleotide sequence ID" value="NZ_SNVX01000002.1"/>
</dbReference>
<protein>
    <submittedName>
        <fullName evidence="2">Uncharacterized protein</fullName>
    </submittedName>
</protein>
<accession>A0A4R6EQI8</accession>
<reference evidence="2 3" key="1">
    <citation type="submission" date="2019-03" db="EMBL/GenBank/DDBJ databases">
        <title>Genomic analyses of the natural microbiome of Caenorhabditis elegans.</title>
        <authorList>
            <person name="Samuel B."/>
        </authorList>
    </citation>
    <scope>NUCLEOTIDE SEQUENCE [LARGE SCALE GENOMIC DNA]</scope>
    <source>
        <strain evidence="2 3">BIGb0156</strain>
    </source>
</reference>
<evidence type="ECO:0000313" key="2">
    <source>
        <dbReference type="EMBL" id="TDN60783.1"/>
    </source>
</evidence>
<evidence type="ECO:0000313" key="3">
    <source>
        <dbReference type="Proteomes" id="UP000295530"/>
    </source>
</evidence>
<proteinExistence type="predicted"/>
<dbReference type="AlphaFoldDB" id="A0A4R6EQI8"/>
<name>A0A4R6EQI8_SCAGO</name>
<feature type="coiled-coil region" evidence="1">
    <location>
        <begin position="128"/>
        <end position="162"/>
    </location>
</feature>